<protein>
    <submittedName>
        <fullName evidence="1">Uncharacterized protein</fullName>
    </submittedName>
</protein>
<gene>
    <name evidence="1" type="ORF">E2C01_066888</name>
</gene>
<organism evidence="1 2">
    <name type="scientific">Portunus trituberculatus</name>
    <name type="common">Swimming crab</name>
    <name type="synonym">Neptunus trituberculatus</name>
    <dbReference type="NCBI Taxonomy" id="210409"/>
    <lineage>
        <taxon>Eukaryota</taxon>
        <taxon>Metazoa</taxon>
        <taxon>Ecdysozoa</taxon>
        <taxon>Arthropoda</taxon>
        <taxon>Crustacea</taxon>
        <taxon>Multicrustacea</taxon>
        <taxon>Malacostraca</taxon>
        <taxon>Eumalacostraca</taxon>
        <taxon>Eucarida</taxon>
        <taxon>Decapoda</taxon>
        <taxon>Pleocyemata</taxon>
        <taxon>Brachyura</taxon>
        <taxon>Eubrachyura</taxon>
        <taxon>Portunoidea</taxon>
        <taxon>Portunidae</taxon>
        <taxon>Portuninae</taxon>
        <taxon>Portunus</taxon>
    </lineage>
</organism>
<comment type="caution">
    <text evidence="1">The sequence shown here is derived from an EMBL/GenBank/DDBJ whole genome shotgun (WGS) entry which is preliminary data.</text>
</comment>
<evidence type="ECO:0000313" key="1">
    <source>
        <dbReference type="EMBL" id="MPC72576.1"/>
    </source>
</evidence>
<dbReference type="AlphaFoldDB" id="A0A5B7HRY5"/>
<name>A0A5B7HRY5_PORTR</name>
<dbReference type="Proteomes" id="UP000324222">
    <property type="component" value="Unassembled WGS sequence"/>
</dbReference>
<keyword evidence="2" id="KW-1185">Reference proteome</keyword>
<reference evidence="1 2" key="1">
    <citation type="submission" date="2019-05" db="EMBL/GenBank/DDBJ databases">
        <title>Another draft genome of Portunus trituberculatus and its Hox gene families provides insights of decapod evolution.</title>
        <authorList>
            <person name="Jeong J.-H."/>
            <person name="Song I."/>
            <person name="Kim S."/>
            <person name="Choi T."/>
            <person name="Kim D."/>
            <person name="Ryu S."/>
            <person name="Kim W."/>
        </authorList>
    </citation>
    <scope>NUCLEOTIDE SEQUENCE [LARGE SCALE GENOMIC DNA]</scope>
    <source>
        <tissue evidence="1">Muscle</tissue>
    </source>
</reference>
<sequence length="168" mass="18454">MVGSYQDAPLSTCHYCTFWSVRQPNLPSKVTRAPRVPKTSKGILWYKQLFSSINGNTENGPQLSPVHGAPLIPDKPSKTEVEIPPVHEAPEKTVDKQDNCELSAQINTQTTEILCNGEDVQDALTGEIEAEGDATHSAMLQDHVYCLVVSLPCLVFSTSSILQRTFLD</sequence>
<evidence type="ECO:0000313" key="2">
    <source>
        <dbReference type="Proteomes" id="UP000324222"/>
    </source>
</evidence>
<accession>A0A5B7HRY5</accession>
<dbReference type="EMBL" id="VSRR010034988">
    <property type="protein sequence ID" value="MPC72576.1"/>
    <property type="molecule type" value="Genomic_DNA"/>
</dbReference>
<proteinExistence type="predicted"/>